<dbReference type="EMBL" id="UIDG01000479">
    <property type="protein sequence ID" value="SUS07919.1"/>
    <property type="molecule type" value="Genomic_DNA"/>
</dbReference>
<dbReference type="GO" id="GO:0008855">
    <property type="term" value="F:exodeoxyribonuclease VII activity"/>
    <property type="evidence" value="ECO:0007669"/>
    <property type="project" value="UniProtKB-EC"/>
</dbReference>
<evidence type="ECO:0000256" key="4">
    <source>
        <dbReference type="ARBA" id="ARBA00022839"/>
    </source>
</evidence>
<dbReference type="HAMAP" id="MF_00378">
    <property type="entry name" value="Exonuc_7_L"/>
    <property type="match status" value="1"/>
</dbReference>
<gene>
    <name evidence="8" type="primary">xseA</name>
    <name evidence="8" type="ORF">DF3PB_530012</name>
</gene>
<evidence type="ECO:0000256" key="2">
    <source>
        <dbReference type="ARBA" id="ARBA00022722"/>
    </source>
</evidence>
<evidence type="ECO:0000256" key="3">
    <source>
        <dbReference type="ARBA" id="ARBA00022801"/>
    </source>
</evidence>
<protein>
    <submittedName>
        <fullName evidence="8">Exodeoxyribonuclease 7 large subunit</fullName>
        <ecNumber evidence="8">3.1.11.6</ecNumber>
    </submittedName>
</protein>
<evidence type="ECO:0000259" key="7">
    <source>
        <dbReference type="Pfam" id="PF13742"/>
    </source>
</evidence>
<proteinExistence type="inferred from homology"/>
<sequence>MSVEASLPVFTVTEISLTLKRFIEQTFERVRVRGEISGLKRAASGHLYFALKDQDSVLDAVCWRPAAQRFKAALDNGLEVIVTGRLTSYPARSRYQILVDAIELAGAGALLKLLEDRRRKLEAEGLFAAERKRPIPYLPDVIGVVTSPTGAVIKDILHRLADRFPRHVLLWPVAVQGQGAAEQIAAAIEGFNRLPAGGAVPRPDVLIVARGGGSLEDLWAFNEEITVRAAAGSAIPLIAAVGHETDTTLIDFAADLRAPTPTAAAELAVPVRAELIARVLGLASRQISGLSRTLEERRTRLTAAARGLPQPVRLLALARQRLDDWSERFDNALTVGLQARQQRLQQAVARLVSPAERIARDRERLANAARGLDRALEQILKDRRSRLQQAGAVLASCSYERVLERGFALVLDRAGHALASVASLTPGLAVRLRLHDGEAGARIEDKPTPKDGRESPAEAQPARPAARRGSARGKPPGGQGSLF</sequence>
<keyword evidence="2" id="KW-0540">Nuclease</keyword>
<organism evidence="8">
    <name type="scientific">metagenome</name>
    <dbReference type="NCBI Taxonomy" id="256318"/>
    <lineage>
        <taxon>unclassified sequences</taxon>
        <taxon>metagenomes</taxon>
    </lineage>
</organism>
<dbReference type="NCBIfam" id="TIGR00237">
    <property type="entry name" value="xseA"/>
    <property type="match status" value="1"/>
</dbReference>
<dbReference type="InterPro" id="IPR020579">
    <property type="entry name" value="Exonuc_VII_lsu_C"/>
</dbReference>
<evidence type="ECO:0000256" key="5">
    <source>
        <dbReference type="SAM" id="MobiDB-lite"/>
    </source>
</evidence>
<dbReference type="EC" id="3.1.11.6" evidence="8"/>
<feature type="compositionally biased region" description="Basic and acidic residues" evidence="5">
    <location>
        <begin position="439"/>
        <end position="456"/>
    </location>
</feature>
<dbReference type="PANTHER" id="PTHR30008:SF0">
    <property type="entry name" value="EXODEOXYRIBONUCLEASE 7 LARGE SUBUNIT"/>
    <property type="match status" value="1"/>
</dbReference>
<dbReference type="GO" id="GO:0006308">
    <property type="term" value="P:DNA catabolic process"/>
    <property type="evidence" value="ECO:0007669"/>
    <property type="project" value="InterPro"/>
</dbReference>
<evidence type="ECO:0000256" key="1">
    <source>
        <dbReference type="ARBA" id="ARBA00022490"/>
    </source>
</evidence>
<keyword evidence="4" id="KW-0269">Exonuclease</keyword>
<keyword evidence="3 8" id="KW-0378">Hydrolase</keyword>
<feature type="domain" description="Exonuclease VII large subunit C-terminal" evidence="6">
    <location>
        <begin position="126"/>
        <end position="441"/>
    </location>
</feature>
<reference evidence="8" key="1">
    <citation type="submission" date="2018-07" db="EMBL/GenBank/DDBJ databases">
        <authorList>
            <person name="Quirk P.G."/>
            <person name="Krulwich T.A."/>
        </authorList>
    </citation>
    <scope>NUCLEOTIDE SEQUENCE</scope>
</reference>
<dbReference type="InterPro" id="IPR003753">
    <property type="entry name" value="Exonuc_VII_L"/>
</dbReference>
<evidence type="ECO:0000259" key="6">
    <source>
        <dbReference type="Pfam" id="PF02601"/>
    </source>
</evidence>
<name>A0A380TJN7_9ZZZZ</name>
<dbReference type="GO" id="GO:0009318">
    <property type="term" value="C:exodeoxyribonuclease VII complex"/>
    <property type="evidence" value="ECO:0007669"/>
    <property type="project" value="InterPro"/>
</dbReference>
<dbReference type="AlphaFoldDB" id="A0A380TJN7"/>
<accession>A0A380TJN7</accession>
<feature type="domain" description="OB-fold nucleic acid binding" evidence="7">
    <location>
        <begin position="10"/>
        <end position="103"/>
    </location>
</feature>
<feature type="region of interest" description="Disordered" evidence="5">
    <location>
        <begin position="439"/>
        <end position="483"/>
    </location>
</feature>
<dbReference type="GO" id="GO:0003676">
    <property type="term" value="F:nucleic acid binding"/>
    <property type="evidence" value="ECO:0007669"/>
    <property type="project" value="InterPro"/>
</dbReference>
<dbReference type="PANTHER" id="PTHR30008">
    <property type="entry name" value="EXODEOXYRIBONUCLEASE 7 LARGE SUBUNIT"/>
    <property type="match status" value="1"/>
</dbReference>
<dbReference type="CDD" id="cd04489">
    <property type="entry name" value="ExoVII_LU_OBF"/>
    <property type="match status" value="1"/>
</dbReference>
<dbReference type="InterPro" id="IPR025824">
    <property type="entry name" value="OB-fold_nuc-bd_dom"/>
</dbReference>
<dbReference type="Pfam" id="PF13742">
    <property type="entry name" value="tRNA_anti_2"/>
    <property type="match status" value="1"/>
</dbReference>
<evidence type="ECO:0000313" key="8">
    <source>
        <dbReference type="EMBL" id="SUS07919.1"/>
    </source>
</evidence>
<keyword evidence="1" id="KW-0963">Cytoplasm</keyword>
<dbReference type="Pfam" id="PF02601">
    <property type="entry name" value="Exonuc_VII_L"/>
    <property type="match status" value="1"/>
</dbReference>